<reference evidence="4 5" key="1">
    <citation type="submission" date="2010-05" db="EMBL/GenBank/DDBJ databases">
        <title>Complete sequence of Methanococcus voltae A3.</title>
        <authorList>
            <consortium name="US DOE Joint Genome Institute"/>
            <person name="Lucas S."/>
            <person name="Copeland A."/>
            <person name="Lapidus A."/>
            <person name="Cheng J.-F."/>
            <person name="Bruce D."/>
            <person name="Goodwin L."/>
            <person name="Pitluck S."/>
            <person name="Lowry S."/>
            <person name="Clum A."/>
            <person name="Land M."/>
            <person name="Hauser L."/>
            <person name="Kyrpides N."/>
            <person name="Mikhailova N."/>
            <person name="Whitman W.B."/>
            <person name="Woyke T."/>
        </authorList>
    </citation>
    <scope>NUCLEOTIDE SEQUENCE [LARGE SCALE GENOMIC DNA]</scope>
    <source>
        <strain evidence="5">ATCC BAA-1334 / A3</strain>
    </source>
</reference>
<dbReference type="HOGENOM" id="CLU_1163819_0_0_2"/>
<dbReference type="InterPro" id="IPR000573">
    <property type="entry name" value="AconitaseA/IPMdHydase_ssu_swvl"/>
</dbReference>
<dbReference type="Pfam" id="PF00694">
    <property type="entry name" value="Aconitase_C"/>
    <property type="match status" value="1"/>
</dbReference>
<evidence type="ECO:0000313" key="5">
    <source>
        <dbReference type="Proteomes" id="UP000007722"/>
    </source>
</evidence>
<accession>D7DR49</accession>
<dbReference type="InterPro" id="IPR033940">
    <property type="entry name" value="IPMI_Swivel"/>
</dbReference>
<dbReference type="InParanoid" id="D7DR49"/>
<dbReference type="InterPro" id="IPR015928">
    <property type="entry name" value="Aconitase/3IPM_dehydase_swvl"/>
</dbReference>
<evidence type="ECO:0000313" key="4">
    <source>
        <dbReference type="EMBL" id="ADI37326.1"/>
    </source>
</evidence>
<keyword evidence="2" id="KW-0456">Lyase</keyword>
<dbReference type="CDD" id="cd01577">
    <property type="entry name" value="IPMI_Swivel"/>
    <property type="match status" value="1"/>
</dbReference>
<dbReference type="EMBL" id="CP002057">
    <property type="protein sequence ID" value="ADI37326.1"/>
    <property type="molecule type" value="Genomic_DNA"/>
</dbReference>
<evidence type="ECO:0000256" key="1">
    <source>
        <dbReference type="ARBA" id="ARBA00009869"/>
    </source>
</evidence>
<dbReference type="PANTHER" id="PTHR43345:SF2">
    <property type="entry name" value="3-ISOPROPYLMALATE DEHYDRATASE SMALL SUBUNIT 1"/>
    <property type="match status" value="1"/>
</dbReference>
<dbReference type="Proteomes" id="UP000007722">
    <property type="component" value="Chromosome"/>
</dbReference>
<evidence type="ECO:0000259" key="3">
    <source>
        <dbReference type="Pfam" id="PF00694"/>
    </source>
</evidence>
<dbReference type="eggNOG" id="arCOG02230">
    <property type="taxonomic scope" value="Archaea"/>
</dbReference>
<dbReference type="SUPFAM" id="SSF52016">
    <property type="entry name" value="LeuD/IlvD-like"/>
    <property type="match status" value="1"/>
</dbReference>
<name>D7DR49_METV3</name>
<organism evidence="4 5">
    <name type="scientific">Methanococcus voltae (strain ATCC BAA-1334 / A3)</name>
    <dbReference type="NCBI Taxonomy" id="456320"/>
    <lineage>
        <taxon>Archaea</taxon>
        <taxon>Methanobacteriati</taxon>
        <taxon>Methanobacteriota</taxon>
        <taxon>Methanomada group</taxon>
        <taxon>Methanococci</taxon>
        <taxon>Methanococcales</taxon>
        <taxon>Methanococcaceae</taxon>
        <taxon>Methanococcus</taxon>
    </lineage>
</organism>
<gene>
    <name evidence="4" type="ordered locus">Mvol_1671</name>
</gene>
<keyword evidence="5" id="KW-1185">Reference proteome</keyword>
<dbReference type="InterPro" id="IPR011827">
    <property type="entry name" value="LeuD_type2/HacB/DmdB"/>
</dbReference>
<dbReference type="NCBIfam" id="TIGR02087">
    <property type="entry name" value="LEUD_arch"/>
    <property type="match status" value="1"/>
</dbReference>
<proteinExistence type="inferred from homology"/>
<dbReference type="STRING" id="456320.Mvol_1671"/>
<sequence>MEKNSTYEKLKSQKIEELYSKGLPSKITGKAHIFGDDVDTDAIIPGPYLRTTDLYELALHCMAGIDEDFPNKTANGDVILAGENFGCGSSREQAPVAIKYCGIQAIIAESFARIFYRNCINLGIIPIECKGIKKIIETIKIQNKDENNKKNNENVKISVDFENKKIYINDIEIENYLIETNEINNNTNNNNNNNTNNNNNNNNNKNNIDAEKITCIFPKGKTMDILGKGGLVGYAKSQ</sequence>
<dbReference type="Gene3D" id="3.20.19.10">
    <property type="entry name" value="Aconitase, domain 4"/>
    <property type="match status" value="1"/>
</dbReference>
<feature type="domain" description="Aconitase A/isopropylmalate dehydratase small subunit swivel" evidence="3">
    <location>
        <begin position="72"/>
        <end position="130"/>
    </location>
</feature>
<protein>
    <submittedName>
        <fullName evidence="4">3-isopropylmalate dehydratase, small subunit</fullName>
    </submittedName>
</protein>
<dbReference type="GO" id="GO:0016836">
    <property type="term" value="F:hydro-lyase activity"/>
    <property type="evidence" value="ECO:0007669"/>
    <property type="project" value="InterPro"/>
</dbReference>
<dbReference type="KEGG" id="mvo:Mvol_1671"/>
<dbReference type="FunCoup" id="D7DR49">
    <property type="interactions" value="172"/>
</dbReference>
<comment type="similarity">
    <text evidence="1">Belongs to the LeuD family. LeuD type 2 subfamily.</text>
</comment>
<dbReference type="AlphaFoldDB" id="D7DR49"/>
<evidence type="ECO:0000256" key="2">
    <source>
        <dbReference type="ARBA" id="ARBA00023239"/>
    </source>
</evidence>
<dbReference type="PANTHER" id="PTHR43345">
    <property type="entry name" value="3-ISOPROPYLMALATE DEHYDRATASE SMALL SUBUNIT 2-RELATED-RELATED"/>
    <property type="match status" value="1"/>
</dbReference>
<dbReference type="InterPro" id="IPR050075">
    <property type="entry name" value="LeuD"/>
</dbReference>